<dbReference type="GO" id="GO:0010124">
    <property type="term" value="P:phenylacetate catabolic process"/>
    <property type="evidence" value="ECO:0007669"/>
    <property type="project" value="TreeGrafter"/>
</dbReference>
<dbReference type="PROSITE" id="PS00737">
    <property type="entry name" value="THIOLASE_2"/>
    <property type="match status" value="1"/>
</dbReference>
<keyword evidence="2" id="KW-0963">Cytoplasm</keyword>
<keyword evidence="4" id="KW-0276">Fatty acid metabolism</keyword>
<dbReference type="PIRSF" id="PIRSF000429">
    <property type="entry name" value="Ac-CoA_Ac_transf"/>
    <property type="match status" value="1"/>
</dbReference>
<protein>
    <recommendedName>
        <fullName evidence="8">acetyl-CoA C-acyltransferase</fullName>
        <ecNumber evidence="8">2.3.1.16</ecNumber>
    </recommendedName>
</protein>
<evidence type="ECO:0000313" key="13">
    <source>
        <dbReference type="EMBL" id="SHG69218.1"/>
    </source>
</evidence>
<dbReference type="OrthoDB" id="8951704at2"/>
<evidence type="ECO:0000313" key="14">
    <source>
        <dbReference type="Proteomes" id="UP000184520"/>
    </source>
</evidence>
<dbReference type="SUPFAM" id="SSF53901">
    <property type="entry name" value="Thiolase-like"/>
    <property type="match status" value="2"/>
</dbReference>
<dbReference type="NCBIfam" id="TIGR01930">
    <property type="entry name" value="AcCoA-C-Actrans"/>
    <property type="match status" value="1"/>
</dbReference>
<feature type="active site" description="Proton acceptor" evidence="9">
    <location>
        <position position="386"/>
    </location>
</feature>
<feature type="domain" description="Thiolase N-terminal" evidence="11">
    <location>
        <begin position="5"/>
        <end position="267"/>
    </location>
</feature>
<dbReference type="GO" id="GO:0003988">
    <property type="term" value="F:acetyl-CoA C-acyltransferase activity"/>
    <property type="evidence" value="ECO:0007669"/>
    <property type="project" value="UniProtKB-EC"/>
</dbReference>
<dbReference type="Proteomes" id="UP000184520">
    <property type="component" value="Unassembled WGS sequence"/>
</dbReference>
<dbReference type="PANTHER" id="PTHR43853:SF2">
    <property type="entry name" value="3-OXOADIPYL-COA_3-OXO-5,6-DEHYDROSUBERYL-COA THIOLASE"/>
    <property type="match status" value="1"/>
</dbReference>
<dbReference type="InterPro" id="IPR020617">
    <property type="entry name" value="Thiolase_C"/>
</dbReference>
<gene>
    <name evidence="13" type="ORF">SAMN05216361_2811</name>
</gene>
<keyword evidence="5" id="KW-0442">Lipid degradation</keyword>
<dbReference type="Pfam" id="PF02803">
    <property type="entry name" value="Thiolase_C"/>
    <property type="match status" value="1"/>
</dbReference>
<dbReference type="GO" id="GO:0006635">
    <property type="term" value="P:fatty acid beta-oxidation"/>
    <property type="evidence" value="ECO:0007669"/>
    <property type="project" value="TreeGrafter"/>
</dbReference>
<dbReference type="InterPro" id="IPR002155">
    <property type="entry name" value="Thiolase"/>
</dbReference>
<evidence type="ECO:0000259" key="11">
    <source>
        <dbReference type="Pfam" id="PF00108"/>
    </source>
</evidence>
<organism evidence="13 14">
    <name type="scientific">Marisediminitalea aggregata</name>
    <dbReference type="NCBI Taxonomy" id="634436"/>
    <lineage>
        <taxon>Bacteria</taxon>
        <taxon>Pseudomonadati</taxon>
        <taxon>Pseudomonadota</taxon>
        <taxon>Gammaproteobacteria</taxon>
        <taxon>Alteromonadales</taxon>
        <taxon>Alteromonadaceae</taxon>
        <taxon>Marisediminitalea</taxon>
    </lineage>
</organism>
<evidence type="ECO:0000256" key="10">
    <source>
        <dbReference type="RuleBase" id="RU003557"/>
    </source>
</evidence>
<evidence type="ECO:0000259" key="12">
    <source>
        <dbReference type="Pfam" id="PF02803"/>
    </source>
</evidence>
<proteinExistence type="inferred from homology"/>
<evidence type="ECO:0000256" key="3">
    <source>
        <dbReference type="ARBA" id="ARBA00022679"/>
    </source>
</evidence>
<comment type="similarity">
    <text evidence="1 10">Belongs to the thiolase-like superfamily. Thiolase family.</text>
</comment>
<dbReference type="NCBIfam" id="NF006001">
    <property type="entry name" value="PRK08131.1"/>
    <property type="match status" value="1"/>
</dbReference>
<keyword evidence="7 10" id="KW-0012">Acyltransferase</keyword>
<dbReference type="InterPro" id="IPR020610">
    <property type="entry name" value="Thiolase_AS"/>
</dbReference>
<dbReference type="RefSeq" id="WP_073323498.1">
    <property type="nucleotide sequence ID" value="NZ_FQWD01000004.1"/>
</dbReference>
<accession>A0A1M5LVX9</accession>
<dbReference type="EMBL" id="FQWD01000004">
    <property type="protein sequence ID" value="SHG69218.1"/>
    <property type="molecule type" value="Genomic_DNA"/>
</dbReference>
<dbReference type="Gene3D" id="3.40.47.10">
    <property type="match status" value="1"/>
</dbReference>
<keyword evidence="14" id="KW-1185">Reference proteome</keyword>
<keyword evidence="6" id="KW-0443">Lipid metabolism</keyword>
<evidence type="ECO:0000256" key="4">
    <source>
        <dbReference type="ARBA" id="ARBA00022832"/>
    </source>
</evidence>
<dbReference type="STRING" id="634436.SAMN05216361_2811"/>
<evidence type="ECO:0000256" key="7">
    <source>
        <dbReference type="ARBA" id="ARBA00023315"/>
    </source>
</evidence>
<feature type="active site" description="Proton acceptor" evidence="9">
    <location>
        <position position="356"/>
    </location>
</feature>
<evidence type="ECO:0000256" key="6">
    <source>
        <dbReference type="ARBA" id="ARBA00023098"/>
    </source>
</evidence>
<dbReference type="AlphaFoldDB" id="A0A1M5LVX9"/>
<evidence type="ECO:0000256" key="5">
    <source>
        <dbReference type="ARBA" id="ARBA00022963"/>
    </source>
</evidence>
<dbReference type="Pfam" id="PF00108">
    <property type="entry name" value="Thiolase_N"/>
    <property type="match status" value="1"/>
</dbReference>
<feature type="domain" description="Thiolase C-terminal" evidence="12">
    <location>
        <begin position="276"/>
        <end position="399"/>
    </location>
</feature>
<dbReference type="FunFam" id="3.40.47.10:FF:000010">
    <property type="entry name" value="Acetyl-CoA acetyltransferase (Thiolase)"/>
    <property type="match status" value="1"/>
</dbReference>
<evidence type="ECO:0000256" key="2">
    <source>
        <dbReference type="ARBA" id="ARBA00022490"/>
    </source>
</evidence>
<sequence>MKHAYIYDGIRTAFGRHGGVLAHTRPDDLLSLCLKGLLARNDVSGDAIEDVIIGCTNQAGEDARNVARHAALLAGIPETVAAQTQNRLCGSGLSASIEAARAIMCNEGDWMIAGGVESMSRAPFVMAKNSQPFGRDVVVFDSTIGARFPNPKVEAAVGNDTMPQTADNIASDLCISREQSDAFALASQHKYQKAKADGFFNDEILPVTVPGAKRKTTVDVAEDEHPRADAEASKLASLKPLFANGVVTAGNASGINDGAAALLLGSKEAGEALGMRPRARVVACAVAGVAPRVMGLGPVAAIRKALQRANLILNDIDVIEINEAFAVQVLGCLKELNVAFDDSRINPNGGAIAIGHPLGASGVRLALTALRQLERQQGRYAVVSLCIGVGQGVAMILERELA</sequence>
<feature type="active site" description="Acyl-thioester intermediate" evidence="9">
    <location>
        <position position="89"/>
    </location>
</feature>
<dbReference type="InterPro" id="IPR020616">
    <property type="entry name" value="Thiolase_N"/>
</dbReference>
<evidence type="ECO:0000256" key="9">
    <source>
        <dbReference type="PIRSR" id="PIRSR000429-1"/>
    </source>
</evidence>
<evidence type="ECO:0000256" key="8">
    <source>
        <dbReference type="ARBA" id="ARBA00024073"/>
    </source>
</evidence>
<evidence type="ECO:0000256" key="1">
    <source>
        <dbReference type="ARBA" id="ARBA00010982"/>
    </source>
</evidence>
<name>A0A1M5LVX9_9ALTE</name>
<dbReference type="EC" id="2.3.1.16" evidence="8"/>
<keyword evidence="3 10" id="KW-0808">Transferase</keyword>
<dbReference type="CDD" id="cd00751">
    <property type="entry name" value="thiolase"/>
    <property type="match status" value="1"/>
</dbReference>
<dbReference type="InterPro" id="IPR050215">
    <property type="entry name" value="Thiolase-like_sf_Thiolase"/>
</dbReference>
<dbReference type="InterPro" id="IPR016039">
    <property type="entry name" value="Thiolase-like"/>
</dbReference>
<dbReference type="GO" id="GO:0005737">
    <property type="term" value="C:cytoplasm"/>
    <property type="evidence" value="ECO:0007669"/>
    <property type="project" value="UniProtKB-ARBA"/>
</dbReference>
<dbReference type="InterPro" id="IPR020613">
    <property type="entry name" value="Thiolase_CS"/>
</dbReference>
<dbReference type="PROSITE" id="PS00099">
    <property type="entry name" value="THIOLASE_3"/>
    <property type="match status" value="1"/>
</dbReference>
<reference evidence="14" key="1">
    <citation type="submission" date="2016-11" db="EMBL/GenBank/DDBJ databases">
        <authorList>
            <person name="Varghese N."/>
            <person name="Submissions S."/>
        </authorList>
    </citation>
    <scope>NUCLEOTIDE SEQUENCE [LARGE SCALE GENOMIC DNA]</scope>
    <source>
        <strain evidence="14">CGMCC 1.8995</strain>
    </source>
</reference>
<dbReference type="PANTHER" id="PTHR43853">
    <property type="entry name" value="3-KETOACYL-COA THIOLASE, PEROXISOMAL"/>
    <property type="match status" value="1"/>
</dbReference>